<evidence type="ECO:0000256" key="3">
    <source>
        <dbReference type="ARBA" id="ARBA00023163"/>
    </source>
</evidence>
<accession>K9YP04</accession>
<dbReference type="InterPro" id="IPR051081">
    <property type="entry name" value="HTH_MetalResp_TranReg"/>
</dbReference>
<keyword evidence="1" id="KW-0805">Transcription regulation</keyword>
<dbReference type="PRINTS" id="PR00778">
    <property type="entry name" value="HTHARSR"/>
</dbReference>
<dbReference type="InterPro" id="IPR036390">
    <property type="entry name" value="WH_DNA-bd_sf"/>
</dbReference>
<dbReference type="InterPro" id="IPR011991">
    <property type="entry name" value="ArsR-like_HTH"/>
</dbReference>
<dbReference type="GO" id="GO:0003700">
    <property type="term" value="F:DNA-binding transcription factor activity"/>
    <property type="evidence" value="ECO:0007669"/>
    <property type="project" value="InterPro"/>
</dbReference>
<dbReference type="PROSITE" id="PS50987">
    <property type="entry name" value="HTH_ARSR_2"/>
    <property type="match status" value="1"/>
</dbReference>
<dbReference type="PATRIC" id="fig|292563.3.peg.1963"/>
<name>K9YP04_CYASC</name>
<evidence type="ECO:0000256" key="2">
    <source>
        <dbReference type="ARBA" id="ARBA00023125"/>
    </source>
</evidence>
<dbReference type="GO" id="GO:0003677">
    <property type="term" value="F:DNA binding"/>
    <property type="evidence" value="ECO:0007669"/>
    <property type="project" value="UniProtKB-KW"/>
</dbReference>
<dbReference type="KEGG" id="csn:Cyast_1878"/>
<dbReference type="EMBL" id="CP003940">
    <property type="protein sequence ID" value="AFZ47833.1"/>
    <property type="molecule type" value="Genomic_DNA"/>
</dbReference>
<dbReference type="STRING" id="292563.Cyast_1878"/>
<protein>
    <submittedName>
        <fullName evidence="5">Transcriptional regulator, ArsR family</fullName>
    </submittedName>
</protein>
<keyword evidence="3" id="KW-0804">Transcription</keyword>
<dbReference type="AlphaFoldDB" id="K9YP04"/>
<sequence>MSKLTSSLPDKITPLASECLMAKMSPSALNLVADFFKVLSESSRLNIVCALRTGRKNVSQIIETTGLGQANVSKHLKILAGAGIVNRTQKGINVYYQISNPFVFELCDLVCNSLSIQIEQQNQRLQQLRVMQQAMDK</sequence>
<dbReference type="Pfam" id="PF01022">
    <property type="entry name" value="HTH_5"/>
    <property type="match status" value="1"/>
</dbReference>
<dbReference type="Proteomes" id="UP000010483">
    <property type="component" value="Chromosome"/>
</dbReference>
<dbReference type="Gene3D" id="1.10.10.10">
    <property type="entry name" value="Winged helix-like DNA-binding domain superfamily/Winged helix DNA-binding domain"/>
    <property type="match status" value="1"/>
</dbReference>
<dbReference type="HOGENOM" id="CLU_097806_6_1_3"/>
<keyword evidence="2" id="KW-0238">DNA-binding</keyword>
<dbReference type="BioCyc" id="CSTA292563:G1353-1887-MONOMER"/>
<dbReference type="PANTHER" id="PTHR33154:SF33">
    <property type="entry name" value="TRANSCRIPTIONAL REPRESSOR SDPR"/>
    <property type="match status" value="1"/>
</dbReference>
<dbReference type="InterPro" id="IPR001845">
    <property type="entry name" value="HTH_ArsR_DNA-bd_dom"/>
</dbReference>
<dbReference type="CDD" id="cd00090">
    <property type="entry name" value="HTH_ARSR"/>
    <property type="match status" value="1"/>
</dbReference>
<evidence type="ECO:0000256" key="1">
    <source>
        <dbReference type="ARBA" id="ARBA00023015"/>
    </source>
</evidence>
<feature type="domain" description="HTH arsR-type" evidence="4">
    <location>
        <begin position="24"/>
        <end position="118"/>
    </location>
</feature>
<evidence type="ECO:0000313" key="6">
    <source>
        <dbReference type="Proteomes" id="UP000010483"/>
    </source>
</evidence>
<evidence type="ECO:0000259" key="4">
    <source>
        <dbReference type="PROSITE" id="PS50987"/>
    </source>
</evidence>
<dbReference type="SMART" id="SM00418">
    <property type="entry name" value="HTH_ARSR"/>
    <property type="match status" value="1"/>
</dbReference>
<proteinExistence type="predicted"/>
<dbReference type="NCBIfam" id="NF033788">
    <property type="entry name" value="HTH_metalloreg"/>
    <property type="match status" value="1"/>
</dbReference>
<dbReference type="SUPFAM" id="SSF46785">
    <property type="entry name" value="Winged helix' DNA-binding domain"/>
    <property type="match status" value="1"/>
</dbReference>
<dbReference type="PANTHER" id="PTHR33154">
    <property type="entry name" value="TRANSCRIPTIONAL REGULATOR, ARSR FAMILY"/>
    <property type="match status" value="1"/>
</dbReference>
<dbReference type="eggNOG" id="COG0640">
    <property type="taxonomic scope" value="Bacteria"/>
</dbReference>
<evidence type="ECO:0000313" key="5">
    <source>
        <dbReference type="EMBL" id="AFZ47833.1"/>
    </source>
</evidence>
<reference evidence="6" key="1">
    <citation type="journal article" date="2013" name="Proc. Natl. Acad. Sci. U.S.A.">
        <title>Improving the coverage of the cyanobacterial phylum using diversity-driven genome sequencing.</title>
        <authorList>
            <person name="Shih P.M."/>
            <person name="Wu D."/>
            <person name="Latifi A."/>
            <person name="Axen S.D."/>
            <person name="Fewer D.P."/>
            <person name="Talla E."/>
            <person name="Calteau A."/>
            <person name="Cai F."/>
            <person name="Tandeau de Marsac N."/>
            <person name="Rippka R."/>
            <person name="Herdman M."/>
            <person name="Sivonen K."/>
            <person name="Coursin T."/>
            <person name="Laurent T."/>
            <person name="Goodwin L."/>
            <person name="Nolan M."/>
            <person name="Davenport K.W."/>
            <person name="Han C.S."/>
            <person name="Rubin E.M."/>
            <person name="Eisen J.A."/>
            <person name="Woyke T."/>
            <person name="Gugger M."/>
            <person name="Kerfeld C.A."/>
        </authorList>
    </citation>
    <scope>NUCLEOTIDE SEQUENCE [LARGE SCALE GENOMIC DNA]</scope>
    <source>
        <strain evidence="6">ATCC 29140 / PCC 7202</strain>
    </source>
</reference>
<dbReference type="InterPro" id="IPR036388">
    <property type="entry name" value="WH-like_DNA-bd_sf"/>
</dbReference>
<organism evidence="5 6">
    <name type="scientific">Cyanobacterium stanieri (strain ATCC 29140 / PCC 7202)</name>
    <dbReference type="NCBI Taxonomy" id="292563"/>
    <lineage>
        <taxon>Bacteria</taxon>
        <taxon>Bacillati</taxon>
        <taxon>Cyanobacteriota</taxon>
        <taxon>Cyanophyceae</taxon>
        <taxon>Oscillatoriophycideae</taxon>
        <taxon>Chroococcales</taxon>
        <taxon>Geminocystaceae</taxon>
        <taxon>Cyanobacterium</taxon>
    </lineage>
</organism>
<keyword evidence="6" id="KW-1185">Reference proteome</keyword>
<gene>
    <name evidence="5" type="ordered locus">Cyast_1878</name>
</gene>